<keyword evidence="5" id="KW-1185">Reference proteome</keyword>
<dbReference type="GO" id="GO:0004197">
    <property type="term" value="F:cysteine-type endopeptidase activity"/>
    <property type="evidence" value="ECO:0000318"/>
    <property type="project" value="GO_Central"/>
</dbReference>
<sequence>MFRRALGAVGRILLRSQATAARSLSRPAGASSLRHLHSQQSNVGDAAATAGHRFGFLRRSMKLAAWSGYVGFGVWTCSCWAMVAAASVEAVHYMKTLQSISLSVQELIDCDTKSDGCQGGHEENAFRYISKNGLSSESDYPYMARRSKSGCKRNKTAAAIRISGFRFVNPTEDALEKAVAKRPVVVTLQFFDDLHEYKGGILDCKAVNGKTDCLHPVLIVGYGTDSNGIKYWRFKNSWGPNWGEKGFGRIRRHVDDKRGVLGIFIEPGVYPVLED</sequence>
<dbReference type="AlphaFoldDB" id="A0A3B6DML8"/>
<evidence type="ECO:0000259" key="3">
    <source>
        <dbReference type="SMART" id="SM00645"/>
    </source>
</evidence>
<name>A0A3B6DML8_WHEAT</name>
<evidence type="ECO:0000256" key="1">
    <source>
        <dbReference type="ARBA" id="ARBA00008455"/>
    </source>
</evidence>
<dbReference type="Proteomes" id="UP000019116">
    <property type="component" value="Chromosome 2D"/>
</dbReference>
<dbReference type="Gramene" id="TraesROB_scaffold_083544_01G000200.1">
    <property type="protein sequence ID" value="TraesROB_scaffold_083544_01G000200.1"/>
    <property type="gene ID" value="TraesROB_scaffold_083544_01G000200"/>
</dbReference>
<keyword evidence="2" id="KW-1015">Disulfide bond</keyword>
<dbReference type="GO" id="GO:0005615">
    <property type="term" value="C:extracellular space"/>
    <property type="evidence" value="ECO:0000318"/>
    <property type="project" value="GO_Central"/>
</dbReference>
<accession>A0A3B6DML8</accession>
<dbReference type="GO" id="GO:0051603">
    <property type="term" value="P:proteolysis involved in protein catabolic process"/>
    <property type="evidence" value="ECO:0000318"/>
    <property type="project" value="GO_Central"/>
</dbReference>
<dbReference type="Gramene" id="TraesCLE_scaffold_038369_01G000200.1">
    <property type="protein sequence ID" value="TraesCLE_scaffold_038369_01G000200.1"/>
    <property type="gene ID" value="TraesCLE_scaffold_038369_01G000200"/>
</dbReference>
<dbReference type="Gramene" id="TraesCS2D03G1202800.1">
    <property type="protein sequence ID" value="TraesCS2D03G1202800.1.CDS"/>
    <property type="gene ID" value="TraesCS2D03G1202800"/>
</dbReference>
<organism evidence="4">
    <name type="scientific">Triticum aestivum</name>
    <name type="common">Wheat</name>
    <dbReference type="NCBI Taxonomy" id="4565"/>
    <lineage>
        <taxon>Eukaryota</taxon>
        <taxon>Viridiplantae</taxon>
        <taxon>Streptophyta</taxon>
        <taxon>Embryophyta</taxon>
        <taxon>Tracheophyta</taxon>
        <taxon>Spermatophyta</taxon>
        <taxon>Magnoliopsida</taxon>
        <taxon>Liliopsida</taxon>
        <taxon>Poales</taxon>
        <taxon>Poaceae</taxon>
        <taxon>BOP clade</taxon>
        <taxon>Pooideae</taxon>
        <taxon>Triticodae</taxon>
        <taxon>Triticeae</taxon>
        <taxon>Triticinae</taxon>
        <taxon>Triticum</taxon>
    </lineage>
</organism>
<reference evidence="4" key="2">
    <citation type="submission" date="2018-10" db="UniProtKB">
        <authorList>
            <consortium name="EnsemblPlants"/>
        </authorList>
    </citation>
    <scope>IDENTIFICATION</scope>
</reference>
<evidence type="ECO:0000313" key="4">
    <source>
        <dbReference type="EnsemblPlants" id="TraesCS2D02G542000.1"/>
    </source>
</evidence>
<dbReference type="SUPFAM" id="SSF54001">
    <property type="entry name" value="Cysteine proteinases"/>
    <property type="match status" value="1"/>
</dbReference>
<dbReference type="InterPro" id="IPR000668">
    <property type="entry name" value="Peptidase_C1A_C"/>
</dbReference>
<evidence type="ECO:0000256" key="2">
    <source>
        <dbReference type="ARBA" id="ARBA00023157"/>
    </source>
</evidence>
<evidence type="ECO:0000313" key="5">
    <source>
        <dbReference type="Proteomes" id="UP000019116"/>
    </source>
</evidence>
<proteinExistence type="inferred from homology"/>
<dbReference type="Gramene" id="TraesCS2D02G542000.1">
    <property type="protein sequence ID" value="TraesCS2D02G542000.1"/>
    <property type="gene ID" value="TraesCS2D02G542000"/>
</dbReference>
<dbReference type="Gene3D" id="3.90.70.10">
    <property type="entry name" value="Cysteine proteinases"/>
    <property type="match status" value="1"/>
</dbReference>
<dbReference type="Gramene" id="TraesKAR2D01G0451110.1">
    <property type="protein sequence ID" value="cds.TraesKAR2D01G0451110.1"/>
    <property type="gene ID" value="TraesKAR2D01G0451110"/>
</dbReference>
<dbReference type="SMART" id="SM00645">
    <property type="entry name" value="Pept_C1"/>
    <property type="match status" value="1"/>
</dbReference>
<feature type="domain" description="Peptidase C1A papain C-terminal" evidence="3">
    <location>
        <begin position="57"/>
        <end position="272"/>
    </location>
</feature>
<reference evidence="4" key="1">
    <citation type="submission" date="2018-08" db="EMBL/GenBank/DDBJ databases">
        <authorList>
            <person name="Rossello M."/>
        </authorList>
    </citation>
    <scope>NUCLEOTIDE SEQUENCE [LARGE SCALE GENOMIC DNA]</scope>
    <source>
        <strain evidence="4">cv. Chinese Spring</strain>
    </source>
</reference>
<dbReference type="InterPro" id="IPR039417">
    <property type="entry name" value="Peptidase_C1A_papain-like"/>
</dbReference>
<dbReference type="PANTHER" id="PTHR12411">
    <property type="entry name" value="CYSTEINE PROTEASE FAMILY C1-RELATED"/>
    <property type="match status" value="1"/>
</dbReference>
<dbReference type="Gramene" id="TraesWEE_scaffold_025802_01G000200.1">
    <property type="protein sequence ID" value="TraesWEE_scaffold_025802_01G000200.1"/>
    <property type="gene ID" value="TraesWEE_scaffold_025802_01G000200"/>
</dbReference>
<dbReference type="OMA" id="HEYKGGI"/>
<dbReference type="Pfam" id="PF00112">
    <property type="entry name" value="Peptidase_C1"/>
    <property type="match status" value="1"/>
</dbReference>
<dbReference type="InterPro" id="IPR013128">
    <property type="entry name" value="Peptidase_C1A"/>
</dbReference>
<dbReference type="EnsemblPlants" id="TraesCS2D02G542000.1">
    <property type="protein sequence ID" value="TraesCS2D02G542000.1"/>
    <property type="gene ID" value="TraesCS2D02G542000"/>
</dbReference>
<dbReference type="STRING" id="4565.A0A3B6DML8"/>
<dbReference type="SMR" id="A0A3B6DML8"/>
<dbReference type="InterPro" id="IPR038765">
    <property type="entry name" value="Papain-like_cys_pep_sf"/>
</dbReference>
<dbReference type="CDD" id="cd02248">
    <property type="entry name" value="Peptidase_C1A"/>
    <property type="match status" value="1"/>
</dbReference>
<protein>
    <recommendedName>
        <fullName evidence="3">Peptidase C1A papain C-terminal domain-containing protein</fullName>
    </recommendedName>
</protein>
<comment type="similarity">
    <text evidence="1">Belongs to the peptidase C1 family.</text>
</comment>
<dbReference type="GO" id="GO:0005764">
    <property type="term" value="C:lysosome"/>
    <property type="evidence" value="ECO:0000318"/>
    <property type="project" value="GO_Central"/>
</dbReference>
<dbReference type="Gramene" id="TraesCAD_scaffold_071837_01G000200.1">
    <property type="protein sequence ID" value="TraesCAD_scaffold_071837_01G000200.1"/>
    <property type="gene ID" value="TraesCAD_scaffold_071837_01G000200"/>
</dbReference>